<dbReference type="InterPro" id="IPR013126">
    <property type="entry name" value="Hsp_70_fam"/>
</dbReference>
<dbReference type="SUPFAM" id="SSF100934">
    <property type="entry name" value="Heat shock protein 70kD (HSP70), C-terminal subdomain"/>
    <property type="match status" value="1"/>
</dbReference>
<evidence type="ECO:0000313" key="7">
    <source>
        <dbReference type="EMBL" id="ALA56111.1"/>
    </source>
</evidence>
<dbReference type="FunFam" id="3.30.30.30:FF:000005">
    <property type="entry name" value="Heat shock protein ssb1"/>
    <property type="match status" value="1"/>
</dbReference>
<dbReference type="Gene3D" id="3.90.640.10">
    <property type="entry name" value="Actin, Chain A, domain 4"/>
    <property type="match status" value="1"/>
</dbReference>
<dbReference type="AlphaFoldDB" id="A0A0K2G555"/>
<dbReference type="GO" id="GO:0140662">
    <property type="term" value="F:ATP-dependent protein folding chaperone"/>
    <property type="evidence" value="ECO:0007669"/>
    <property type="project" value="InterPro"/>
</dbReference>
<dbReference type="SUPFAM" id="SSF53067">
    <property type="entry name" value="Actin-like ATPase domain"/>
    <property type="match status" value="2"/>
</dbReference>
<proteinExistence type="evidence at transcript level"/>
<evidence type="ECO:0000256" key="3">
    <source>
        <dbReference type="ARBA" id="ARBA00022840"/>
    </source>
</evidence>
<dbReference type="PROSITE" id="PS00297">
    <property type="entry name" value="HSP70_1"/>
    <property type="match status" value="1"/>
</dbReference>
<evidence type="ECO:0000256" key="6">
    <source>
        <dbReference type="SAM" id="Phobius"/>
    </source>
</evidence>
<gene>
    <name evidence="7" type="primary">HSP70e</name>
</gene>
<dbReference type="InterPro" id="IPR029047">
    <property type="entry name" value="HSP70_peptide-bd_sf"/>
</dbReference>
<keyword evidence="3 4" id="KW-0067">ATP-binding</keyword>
<dbReference type="PROSITE" id="PS01036">
    <property type="entry name" value="HSP70_3"/>
    <property type="match status" value="1"/>
</dbReference>
<name>A0A0K2G555_9RHOD</name>
<dbReference type="CDD" id="cd10241">
    <property type="entry name" value="ASKHA_NBD_HSP70_BiP"/>
    <property type="match status" value="1"/>
</dbReference>
<dbReference type="FunFam" id="2.60.34.10:FF:000002">
    <property type="entry name" value="Heat shock 70 kDa"/>
    <property type="match status" value="1"/>
</dbReference>
<organism evidence="7">
    <name type="scientific">Pyropia seriata</name>
    <dbReference type="NCBI Taxonomy" id="79731"/>
    <lineage>
        <taxon>Eukaryota</taxon>
        <taxon>Rhodophyta</taxon>
        <taxon>Bangiophyceae</taxon>
        <taxon>Bangiales</taxon>
        <taxon>Bangiaceae</taxon>
        <taxon>Pyropia</taxon>
    </lineage>
</organism>
<reference evidence="7" key="1">
    <citation type="journal article" date="2015" name="Plant Omics">
        <title>The heat shock protein 70a from Pyropia seriata increases heat tolerance in Chlamydomonas.</title>
        <authorList>
            <person name="Choi S."/>
            <person name="Kim S.-H."/>
            <person name="Im S.O."/>
            <person name="Jeong W.-J."/>
            <person name="Hwang M.S."/>
            <person name="Park E.-J."/>
            <person name="Choi D.-W."/>
        </authorList>
    </citation>
    <scope>NUCLEOTIDE SEQUENCE</scope>
</reference>
<dbReference type="InterPro" id="IPR043129">
    <property type="entry name" value="ATPase_NBD"/>
</dbReference>
<dbReference type="Gene3D" id="3.30.420.40">
    <property type="match status" value="2"/>
</dbReference>
<keyword evidence="6" id="KW-0812">Transmembrane</keyword>
<dbReference type="InterPro" id="IPR029048">
    <property type="entry name" value="HSP70_C_sf"/>
</dbReference>
<evidence type="ECO:0000256" key="4">
    <source>
        <dbReference type="RuleBase" id="RU003322"/>
    </source>
</evidence>
<dbReference type="FunFam" id="3.90.640.10:FF:000002">
    <property type="entry name" value="Heat shock 70 kDa"/>
    <property type="match status" value="1"/>
</dbReference>
<dbReference type="PROSITE" id="PS00329">
    <property type="entry name" value="HSP70_2"/>
    <property type="match status" value="1"/>
</dbReference>
<comment type="similarity">
    <text evidence="4">Belongs to the heat shock protein 70 family.</text>
</comment>
<feature type="transmembrane region" description="Helical" evidence="6">
    <location>
        <begin position="70"/>
        <end position="89"/>
    </location>
</feature>
<keyword evidence="5" id="KW-0175">Coiled coil</keyword>
<keyword evidence="6" id="KW-1133">Transmembrane helix</keyword>
<dbReference type="NCBIfam" id="NF001413">
    <property type="entry name" value="PRK00290.1"/>
    <property type="match status" value="1"/>
</dbReference>
<evidence type="ECO:0000256" key="5">
    <source>
        <dbReference type="SAM" id="Coils"/>
    </source>
</evidence>
<dbReference type="GO" id="GO:0005524">
    <property type="term" value="F:ATP binding"/>
    <property type="evidence" value="ECO:0007669"/>
    <property type="project" value="UniProtKB-KW"/>
</dbReference>
<dbReference type="InterPro" id="IPR042050">
    <property type="entry name" value="BIP_NBD"/>
</dbReference>
<dbReference type="Gene3D" id="2.60.34.10">
    <property type="entry name" value="Substrate Binding Domain Of DNAk, Chain A, domain 1"/>
    <property type="match status" value="1"/>
</dbReference>
<dbReference type="PRINTS" id="PR00301">
    <property type="entry name" value="HEATSHOCK70"/>
</dbReference>
<protein>
    <submittedName>
        <fullName evidence="7">Heat shock protein 70e</fullName>
    </submittedName>
</protein>
<dbReference type="FunFam" id="3.30.420.40:FF:000026">
    <property type="entry name" value="Heat shock protein 70"/>
    <property type="match status" value="1"/>
</dbReference>
<dbReference type="Pfam" id="PF00012">
    <property type="entry name" value="HSP70"/>
    <property type="match status" value="1"/>
</dbReference>
<accession>A0A0K2G555</accession>
<dbReference type="SUPFAM" id="SSF100920">
    <property type="entry name" value="Heat shock protein 70kD (HSP70), peptide-binding domain"/>
    <property type="match status" value="1"/>
</dbReference>
<keyword evidence="7" id="KW-0346">Stress response</keyword>
<keyword evidence="6" id="KW-0472">Membrane</keyword>
<feature type="coiled-coil region" evidence="5">
    <location>
        <begin position="354"/>
        <end position="381"/>
    </location>
</feature>
<dbReference type="Gene3D" id="1.20.1270.10">
    <property type="match status" value="1"/>
</dbReference>
<dbReference type="PANTHER" id="PTHR19375">
    <property type="entry name" value="HEAT SHOCK PROTEIN 70KDA"/>
    <property type="match status" value="1"/>
</dbReference>
<keyword evidence="1 4" id="KW-0547">Nucleotide-binding</keyword>
<evidence type="ECO:0000256" key="1">
    <source>
        <dbReference type="ARBA" id="ARBA00022741"/>
    </source>
</evidence>
<dbReference type="InterPro" id="IPR018181">
    <property type="entry name" value="Heat_shock_70_CS"/>
</dbReference>
<sequence length="720" mass="78574">MNPPALTNACRILARRVSRRGRAARQTHLCCCSRARPCSRLSASSRTMMGAGSLAPRRVRPRGGRSLRRIVAAAAVAATAALAVTTLVARARGESEVDLDEEDKGPVIGIDLGTTYSCVGVVENGEVTIIANDQGNRITPSYVSFSGDSTDRLIGDAAKNQAPLNPTNTVFDVKRFIGRRYDEPTVGKDRKMLPYAIVDKDNKPQVEVAVNGATKMYAPEEISAMVLTKLKKTAEDYLGKRVSRAVITVPAYFSDAQRSATKDAGVIAGLDVLRIINEPTAAALAYGLDKKGEKNILVFDLGGGTFDVTLLTIDNGVFEVLATSGDTHLGGEDFDQRLMEFFAKLYKRKYDKDATKDKKAMGKLRREAEKAKRQLSTQTQVRIEIEALVDGQDLSETLTRARFEELNADLFKKTLKPVAKVLKDAGLSTKEVDEIVMVGGSTRIPKVQALVKEFFGGKDLHLDINPDEAIAYGATVQAAVLSGDTSMKTPVLLDVTPLSMGIETIGGVMSVLVKRNTVIPTKRTQTYTTTSNNQHTLAVVVYEGERKLVKDCHLLGKFDLTGIPPAPKGVPEIEVTFEIDENGILTVTAFEKSSKKKETITIEDSTGKLTEEQIKKMVKEADSFADEDAEVSKKLSAKTDLDNYLSGLRVQLTSTYKDKLSRVDSRNIKEAVDEADSWLSGLNIEEVDIDDIKNHKREVEDVAGPVFTKLYASGIDKEEL</sequence>
<evidence type="ECO:0000256" key="2">
    <source>
        <dbReference type="ARBA" id="ARBA00022824"/>
    </source>
</evidence>
<keyword evidence="2" id="KW-0256">Endoplasmic reticulum</keyword>
<dbReference type="EMBL" id="KP241943">
    <property type="protein sequence ID" value="ALA56111.1"/>
    <property type="molecule type" value="mRNA"/>
</dbReference>